<dbReference type="PANTHER" id="PTHR15362">
    <property type="entry name" value="PHOSPHATIDYLINOSITOL SYNTHASE"/>
    <property type="match status" value="1"/>
</dbReference>
<keyword evidence="5" id="KW-0443">Lipid metabolism</keyword>
<evidence type="ECO:0000256" key="6">
    <source>
        <dbReference type="ARBA" id="ARBA00023136"/>
    </source>
</evidence>
<dbReference type="GO" id="GO:0003881">
    <property type="term" value="F:CDP-diacylglycerol-inositol 3-phosphatidyltransferase activity"/>
    <property type="evidence" value="ECO:0007669"/>
    <property type="project" value="TreeGrafter"/>
</dbReference>
<dbReference type="Gene3D" id="1.20.120.1760">
    <property type="match status" value="1"/>
</dbReference>
<feature type="region of interest" description="Disordered" evidence="9">
    <location>
        <begin position="1"/>
        <end position="35"/>
    </location>
</feature>
<reference evidence="11" key="1">
    <citation type="submission" date="2021-03" db="EMBL/GenBank/DDBJ databases">
        <authorList>
            <person name="Tagirdzhanova G."/>
        </authorList>
    </citation>
    <scope>NUCLEOTIDE SEQUENCE</scope>
</reference>
<proteinExistence type="inferred from homology"/>
<comment type="subcellular location">
    <subcellularLocation>
        <location evidence="1">Membrane</location>
        <topology evidence="1">Multi-pass membrane protein</topology>
    </subcellularLocation>
</comment>
<evidence type="ECO:0000256" key="3">
    <source>
        <dbReference type="ARBA" id="ARBA00022692"/>
    </source>
</evidence>
<dbReference type="EMBL" id="CAJPDS010000049">
    <property type="protein sequence ID" value="CAF9928739.1"/>
    <property type="molecule type" value="Genomic_DNA"/>
</dbReference>
<feature type="transmembrane region" description="Helical" evidence="10">
    <location>
        <begin position="68"/>
        <end position="90"/>
    </location>
</feature>
<gene>
    <name evidence="11" type="primary">PIS1</name>
    <name evidence="11" type="ORF">HETSPECPRED_006914</name>
</gene>
<organism evidence="11 12">
    <name type="scientific">Heterodermia speciosa</name>
    <dbReference type="NCBI Taxonomy" id="116794"/>
    <lineage>
        <taxon>Eukaryota</taxon>
        <taxon>Fungi</taxon>
        <taxon>Dikarya</taxon>
        <taxon>Ascomycota</taxon>
        <taxon>Pezizomycotina</taxon>
        <taxon>Lecanoromycetes</taxon>
        <taxon>OSLEUM clade</taxon>
        <taxon>Lecanoromycetidae</taxon>
        <taxon>Caliciales</taxon>
        <taxon>Physciaceae</taxon>
        <taxon>Heterodermia</taxon>
    </lineage>
</organism>
<keyword evidence="6 10" id="KW-0472">Membrane</keyword>
<keyword evidence="12" id="KW-1185">Reference proteome</keyword>
<feature type="compositionally biased region" description="Polar residues" evidence="9">
    <location>
        <begin position="21"/>
        <end position="35"/>
    </location>
</feature>
<evidence type="ECO:0000313" key="12">
    <source>
        <dbReference type="Proteomes" id="UP000664521"/>
    </source>
</evidence>
<evidence type="ECO:0000256" key="9">
    <source>
        <dbReference type="SAM" id="MobiDB-lite"/>
    </source>
</evidence>
<keyword evidence="3 10" id="KW-0812">Transmembrane</keyword>
<dbReference type="InterPro" id="IPR000462">
    <property type="entry name" value="CDP-OH_P_trans"/>
</dbReference>
<keyword evidence="7" id="KW-1208">Phospholipid metabolism</keyword>
<evidence type="ECO:0000256" key="5">
    <source>
        <dbReference type="ARBA" id="ARBA00023098"/>
    </source>
</evidence>
<dbReference type="GO" id="GO:0016020">
    <property type="term" value="C:membrane"/>
    <property type="evidence" value="ECO:0007669"/>
    <property type="project" value="UniProtKB-SubCell"/>
</dbReference>
<evidence type="ECO:0000256" key="7">
    <source>
        <dbReference type="ARBA" id="ARBA00023264"/>
    </source>
</evidence>
<dbReference type="InterPro" id="IPR043130">
    <property type="entry name" value="CDP-OH_PTrfase_TM_dom"/>
</dbReference>
<keyword evidence="4 10" id="KW-1133">Transmembrane helix</keyword>
<feature type="transmembrane region" description="Helical" evidence="10">
    <location>
        <begin position="96"/>
        <end position="116"/>
    </location>
</feature>
<dbReference type="PROSITE" id="PS00379">
    <property type="entry name" value="CDP_ALCOHOL_P_TRANSF"/>
    <property type="match status" value="1"/>
</dbReference>
<feature type="transmembrane region" description="Helical" evidence="10">
    <location>
        <begin position="136"/>
        <end position="157"/>
    </location>
</feature>
<evidence type="ECO:0000256" key="2">
    <source>
        <dbReference type="ARBA" id="ARBA00022679"/>
    </source>
</evidence>
<dbReference type="AlphaFoldDB" id="A0A8H3FSX0"/>
<evidence type="ECO:0000313" key="11">
    <source>
        <dbReference type="EMBL" id="CAF9928739.1"/>
    </source>
</evidence>
<protein>
    <submittedName>
        <fullName evidence="11">CDP-diacylglycerol-inositol 3-phosphatidyltransferase</fullName>
    </submittedName>
</protein>
<dbReference type="Pfam" id="PF01066">
    <property type="entry name" value="CDP-OH_P_transf"/>
    <property type="match status" value="1"/>
</dbReference>
<comment type="caution">
    <text evidence="11">The sequence shown here is derived from an EMBL/GenBank/DDBJ whole genome shotgun (WGS) entry which is preliminary data.</text>
</comment>
<name>A0A8H3FSX0_9LECA</name>
<dbReference type="GO" id="GO:0005794">
    <property type="term" value="C:Golgi apparatus"/>
    <property type="evidence" value="ECO:0007669"/>
    <property type="project" value="TreeGrafter"/>
</dbReference>
<evidence type="ECO:0000256" key="10">
    <source>
        <dbReference type="SAM" id="Phobius"/>
    </source>
</evidence>
<keyword evidence="2 8" id="KW-0808">Transferase</keyword>
<evidence type="ECO:0000256" key="8">
    <source>
        <dbReference type="RuleBase" id="RU003750"/>
    </source>
</evidence>
<dbReference type="Proteomes" id="UP000664521">
    <property type="component" value="Unassembled WGS sequence"/>
</dbReference>
<accession>A0A8H3FSX0</accession>
<evidence type="ECO:0000256" key="1">
    <source>
        <dbReference type="ARBA" id="ARBA00004141"/>
    </source>
</evidence>
<feature type="transmembrane region" description="Helical" evidence="10">
    <location>
        <begin position="202"/>
        <end position="220"/>
    </location>
</feature>
<sequence>MNGVKTRKQTAKEVKGEPSSKGLNGSANGHLSRDLTASSRAKSTENIFLFYPNIIGSSLPVRLPIFNAYLFGSGYSRIILAIASLYYMPLHPRTCSLLYSVSCLLDALDGVAARYFQQATKFGAVLDMVTDRCTTACLLVFLASAFPTWSILFQGLISLDLASHYMHMYATLSMGGSGQSHKKVDQKRTGKLLYLYYNNKNVLFAVCALNELFFIALYLLSFSSPILSPSLLTSDNSPPASAQPGTPMFPAAALLARPGSAWAMELARANKMDSTFPWFIAAISSPVMAFKQYLNVVQLLEASKWLAEGDIETRRQQGLS</sequence>
<dbReference type="OrthoDB" id="10251079at2759"/>
<evidence type="ECO:0000256" key="4">
    <source>
        <dbReference type="ARBA" id="ARBA00022989"/>
    </source>
</evidence>
<dbReference type="InterPro" id="IPR048254">
    <property type="entry name" value="CDP_ALCOHOL_P_TRANSF_CS"/>
</dbReference>
<comment type="similarity">
    <text evidence="8">Belongs to the CDP-alcohol phosphatidyltransferase class-I family.</text>
</comment>
<dbReference type="FunFam" id="1.20.120.1760:FF:000011">
    <property type="entry name" value="Cdp-diacylglycerol-inositol 3-phosphatidyltransferase pis"/>
    <property type="match status" value="1"/>
</dbReference>
<dbReference type="GO" id="GO:0006661">
    <property type="term" value="P:phosphatidylinositol biosynthetic process"/>
    <property type="evidence" value="ECO:0007669"/>
    <property type="project" value="TreeGrafter"/>
</dbReference>
<dbReference type="PANTHER" id="PTHR15362:SF4">
    <property type="entry name" value="CDP-DIACYLGLYCEROL--INOSITOL 3-PHOSPHATIDYLTRANSFERASE"/>
    <property type="match status" value="1"/>
</dbReference>